<dbReference type="Proteomes" id="UP000426444">
    <property type="component" value="Chromosome"/>
</dbReference>
<dbReference type="InterPro" id="IPR000182">
    <property type="entry name" value="GNAT_dom"/>
</dbReference>
<keyword evidence="3" id="KW-1185">Reference proteome</keyword>
<evidence type="ECO:0000313" key="2">
    <source>
        <dbReference type="EMBL" id="QGT99849.1"/>
    </source>
</evidence>
<dbReference type="OrthoDB" id="8750087at2"/>
<protein>
    <recommendedName>
        <fullName evidence="1">N-acetyltransferase domain-containing protein</fullName>
    </recommendedName>
</protein>
<evidence type="ECO:0000259" key="1">
    <source>
        <dbReference type="PROSITE" id="PS51186"/>
    </source>
</evidence>
<dbReference type="GO" id="GO:0016747">
    <property type="term" value="F:acyltransferase activity, transferring groups other than amino-acyl groups"/>
    <property type="evidence" value="ECO:0007669"/>
    <property type="project" value="InterPro"/>
</dbReference>
<dbReference type="PROSITE" id="PS51186">
    <property type="entry name" value="GNAT"/>
    <property type="match status" value="1"/>
</dbReference>
<dbReference type="InterPro" id="IPR016181">
    <property type="entry name" value="Acyl_CoA_acyltransferase"/>
</dbReference>
<dbReference type="SUPFAM" id="SSF55729">
    <property type="entry name" value="Acyl-CoA N-acyltransferases (Nat)"/>
    <property type="match status" value="1"/>
</dbReference>
<feature type="domain" description="N-acetyltransferase" evidence="1">
    <location>
        <begin position="25"/>
        <end position="192"/>
    </location>
</feature>
<proteinExistence type="predicted"/>
<dbReference type="AlphaFoldDB" id="A0A6I6DC66"/>
<gene>
    <name evidence="2" type="ORF">SYNTR_1256</name>
</gene>
<name>A0A6I6DC66_9FIRM</name>
<dbReference type="EMBL" id="CP046457">
    <property type="protein sequence ID" value="QGT99849.1"/>
    <property type="molecule type" value="Genomic_DNA"/>
</dbReference>
<sequence length="247" mass="28699">MNLLNKNFIEQGEIKLYSDLRNNSYIIRVLNEDDFAAIMQLQDTVIESLKNKEYYMPITIEELENGLIEKGETIGLFINDELYAACSILNEIDYEENMGLELNFSNEDLTLVAQLHFSLVHNALRGHNLQQKLATILAERAHKIKGSRYIFTTVSPYNYPSIKTVTSMGLQIAKLCEMYYGWDRYVVYKDVINPIKLDTNNKIIVSSTSLEEQKQLLNNGYRGFFQYKDKDGIKIMYAKIMNLQRNF</sequence>
<evidence type="ECO:0000313" key="3">
    <source>
        <dbReference type="Proteomes" id="UP000426444"/>
    </source>
</evidence>
<organism evidence="2 3">
    <name type="scientific">Candidatus Syntrophocurvum alkaliphilum</name>
    <dbReference type="NCBI Taxonomy" id="2293317"/>
    <lineage>
        <taxon>Bacteria</taxon>
        <taxon>Bacillati</taxon>
        <taxon>Bacillota</taxon>
        <taxon>Clostridia</taxon>
        <taxon>Eubacteriales</taxon>
        <taxon>Syntrophomonadaceae</taxon>
        <taxon>Candidatus Syntrophocurvum</taxon>
    </lineage>
</organism>
<reference evidence="3" key="1">
    <citation type="journal article" date="2019" name="Microbiology">
        <title>Complete Genome Sequence of an Uncultured Bacterium of the Candidate Phylum Bipolaricaulota.</title>
        <authorList>
            <person name="Kadnikov V.V."/>
            <person name="Mardanov A.V."/>
            <person name="Beletsky A.V."/>
            <person name="Frank Y.A."/>
            <person name="Karnachuk O.V."/>
            <person name="Ravin N.V."/>
        </authorList>
    </citation>
    <scope>NUCLEOTIDE SEQUENCE [LARGE SCALE GENOMIC DNA]</scope>
</reference>
<dbReference type="RefSeq" id="WP_156203700.1">
    <property type="nucleotide sequence ID" value="NZ_CP046457.1"/>
</dbReference>
<dbReference type="Gene3D" id="3.40.630.30">
    <property type="match status" value="1"/>
</dbReference>
<dbReference type="KEGG" id="salq:SYNTR_1256"/>
<accession>A0A6I6DC66</accession>